<keyword evidence="9" id="KW-1185">Reference proteome</keyword>
<dbReference type="Pfam" id="PF02801">
    <property type="entry name" value="Ketoacyl-synt_C"/>
    <property type="match status" value="1"/>
</dbReference>
<dbReference type="AlphaFoldDB" id="A0A7V9W3Q8"/>
<accession>A0A7V9W3Q8</accession>
<evidence type="ECO:0000256" key="2">
    <source>
        <dbReference type="ARBA" id="ARBA00008467"/>
    </source>
</evidence>
<reference evidence="6 8" key="2">
    <citation type="submission" date="2020-07" db="EMBL/GenBank/DDBJ databases">
        <title>Identification of Halomonas strains.</title>
        <authorList>
            <person name="Xiao Z."/>
            <person name="Shen J."/>
        </authorList>
    </citation>
    <scope>NUCLEOTIDE SEQUENCE [LARGE SCALE GENOMIC DNA]</scope>
    <source>
        <strain evidence="6 8">DSM 17331</strain>
    </source>
</reference>
<dbReference type="SUPFAM" id="SSF53901">
    <property type="entry name" value="Thiolase-like"/>
    <property type="match status" value="2"/>
</dbReference>
<comment type="similarity">
    <text evidence="2 4">Belongs to the thiolase-like superfamily. Beta-ketoacyl-ACP synthases family.</text>
</comment>
<dbReference type="GO" id="GO:0006633">
    <property type="term" value="P:fatty acid biosynthetic process"/>
    <property type="evidence" value="ECO:0007669"/>
    <property type="project" value="TreeGrafter"/>
</dbReference>
<dbReference type="PROSITE" id="PS52004">
    <property type="entry name" value="KS3_2"/>
    <property type="match status" value="1"/>
</dbReference>
<proteinExistence type="inferred from homology"/>
<reference evidence="7 9" key="1">
    <citation type="submission" date="2020-05" db="EMBL/GenBank/DDBJ databases">
        <title>Comparative genomic analysis of denitrifying bacteria from Halomonas genus.</title>
        <authorList>
            <person name="Wang L."/>
            <person name="Shao Z."/>
        </authorList>
    </citation>
    <scope>NUCLEOTIDE SEQUENCE [LARGE SCALE GENOMIC DNA]</scope>
    <source>
        <strain evidence="7 9">DSM 17331</strain>
    </source>
</reference>
<sequence>MGGVNAAGRTSGHQAFRRTVIDALPEAEQEALLLGLAALMGLASHRDGAWHDTAGNPVDAARLADTCRGQVLDHTLIRRIETPCFNDEGLPANRRATLGLESGLTFTIRRRQLPERLAPTWQVRELDRHTLEVTVPPGELEVLLPETRPALVRAAGQLPGGFDPSRYYRSVHHPRGLSMAIFAASDCLAGSGLEWDALRDRLDPDDIAVYAGNSIGQLDDEGWGGLLKSFVSGNRATSKQMPLGYGQMPADFLNAYVLGSVGGTGAALGACASFLYNLRLGVEDIRNGHRRAVMVGTSDAPVTPEIIEGFRAMGALADDESLKALDALELLTDADYQRACRPFARNCGFTIAESSQFILLLDDALALELGAEILGSVPGVYVNADGWKRSISAPGIGNYITLGKAASLVSDMLGDTALRERTFLHAHGTSTPKNRVTESHVFDLVAKAHGIESWPVVAVKAFVGHSQGSAAGDQLASALGSFAHGLLPGIPTLDAVADDVYAERLRFSQQPQPFEADAAFINAKGFGGNNATGVVLSPSVTERLLVQRHGEAAVAAWRERRDSTRKASQAYLAAADRGDYEVRYRFGEGVLEGPELEVDASQITIPGYARPVSLAVDNPFGKLEE</sequence>
<evidence type="ECO:0000259" key="5">
    <source>
        <dbReference type="PROSITE" id="PS52004"/>
    </source>
</evidence>
<evidence type="ECO:0000313" key="9">
    <source>
        <dbReference type="Proteomes" id="UP000814353"/>
    </source>
</evidence>
<dbReference type="InterPro" id="IPR016039">
    <property type="entry name" value="Thiolase-like"/>
</dbReference>
<dbReference type="PANTHER" id="PTHR11712:SF336">
    <property type="entry name" value="3-OXOACYL-[ACYL-CARRIER-PROTEIN] SYNTHASE, MITOCHONDRIAL"/>
    <property type="match status" value="1"/>
</dbReference>
<gene>
    <name evidence="6" type="ORF">H1D44_16620</name>
    <name evidence="7" type="ORF">HOP48_18035</name>
</gene>
<dbReference type="CDD" id="cd00828">
    <property type="entry name" value="elong_cond_enzymes"/>
    <property type="match status" value="1"/>
</dbReference>
<comment type="caution">
    <text evidence="6">The sequence shown here is derived from an EMBL/GenBank/DDBJ whole genome shotgun (WGS) entry which is preliminary data.</text>
</comment>
<dbReference type="Proteomes" id="UP000518091">
    <property type="component" value="Unassembled WGS sequence"/>
</dbReference>
<dbReference type="Proteomes" id="UP000814353">
    <property type="component" value="Unassembled WGS sequence"/>
</dbReference>
<evidence type="ECO:0000313" key="6">
    <source>
        <dbReference type="EMBL" id="MBA2780513.1"/>
    </source>
</evidence>
<evidence type="ECO:0000256" key="1">
    <source>
        <dbReference type="ARBA" id="ARBA00005194"/>
    </source>
</evidence>
<dbReference type="InterPro" id="IPR014030">
    <property type="entry name" value="Ketoacyl_synth_N"/>
</dbReference>
<dbReference type="Gene3D" id="3.40.47.10">
    <property type="match status" value="1"/>
</dbReference>
<evidence type="ECO:0000256" key="4">
    <source>
        <dbReference type="RuleBase" id="RU003694"/>
    </source>
</evidence>
<comment type="pathway">
    <text evidence="1">Lipid metabolism; fatty acid biosynthesis.</text>
</comment>
<dbReference type="EMBL" id="JABFUB010000022">
    <property type="protein sequence ID" value="MCG6663433.1"/>
    <property type="molecule type" value="Genomic_DNA"/>
</dbReference>
<dbReference type="InterPro" id="IPR014031">
    <property type="entry name" value="Ketoacyl_synth_C"/>
</dbReference>
<evidence type="ECO:0000256" key="3">
    <source>
        <dbReference type="ARBA" id="ARBA00022679"/>
    </source>
</evidence>
<keyword evidence="3 4" id="KW-0808">Transferase</keyword>
<feature type="domain" description="Ketosynthase family 3 (KS3)" evidence="5">
    <location>
        <begin position="92"/>
        <end position="537"/>
    </location>
</feature>
<dbReference type="GO" id="GO:0004315">
    <property type="term" value="F:3-oxoacyl-[acyl-carrier-protein] synthase activity"/>
    <property type="evidence" value="ECO:0007669"/>
    <property type="project" value="TreeGrafter"/>
</dbReference>
<dbReference type="InterPro" id="IPR020841">
    <property type="entry name" value="PKS_Beta-ketoAc_synthase_dom"/>
</dbReference>
<evidence type="ECO:0000313" key="7">
    <source>
        <dbReference type="EMBL" id="MCG6663433.1"/>
    </source>
</evidence>
<name>A0A7V9W3Q8_9GAMM</name>
<organism evidence="6 8">
    <name type="scientific">Billgrantia kenyensis</name>
    <dbReference type="NCBI Taxonomy" id="321266"/>
    <lineage>
        <taxon>Bacteria</taxon>
        <taxon>Pseudomonadati</taxon>
        <taxon>Pseudomonadota</taxon>
        <taxon>Gammaproteobacteria</taxon>
        <taxon>Oceanospirillales</taxon>
        <taxon>Halomonadaceae</taxon>
        <taxon>Billgrantia</taxon>
    </lineage>
</organism>
<dbReference type="Pfam" id="PF00109">
    <property type="entry name" value="ketoacyl-synt"/>
    <property type="match status" value="1"/>
</dbReference>
<dbReference type="RefSeq" id="WP_181516119.1">
    <property type="nucleotide sequence ID" value="NZ_JABFUB010000022.1"/>
</dbReference>
<dbReference type="InterPro" id="IPR000794">
    <property type="entry name" value="Beta-ketoacyl_synthase"/>
</dbReference>
<dbReference type="SMART" id="SM00825">
    <property type="entry name" value="PKS_KS"/>
    <property type="match status" value="1"/>
</dbReference>
<dbReference type="EMBL" id="JACEFT010000026">
    <property type="protein sequence ID" value="MBA2780513.1"/>
    <property type="molecule type" value="Genomic_DNA"/>
</dbReference>
<dbReference type="InterPro" id="IPR047224">
    <property type="entry name" value="FAS_alpha_su_C"/>
</dbReference>
<protein>
    <submittedName>
        <fullName evidence="6">Beta-ketoacyl synthase</fullName>
    </submittedName>
</protein>
<dbReference type="PANTHER" id="PTHR11712">
    <property type="entry name" value="POLYKETIDE SYNTHASE-RELATED"/>
    <property type="match status" value="1"/>
</dbReference>
<evidence type="ECO:0000313" key="8">
    <source>
        <dbReference type="Proteomes" id="UP000518091"/>
    </source>
</evidence>
<dbReference type="GO" id="GO:0005829">
    <property type="term" value="C:cytosol"/>
    <property type="evidence" value="ECO:0007669"/>
    <property type="project" value="TreeGrafter"/>
</dbReference>